<evidence type="ECO:0000313" key="7">
    <source>
        <dbReference type="Proteomes" id="UP001500864"/>
    </source>
</evidence>
<gene>
    <name evidence="6" type="ORF">GCM10023261_05970</name>
</gene>
<protein>
    <submittedName>
        <fullName evidence="6">NlpC/P60 family protein</fullName>
    </submittedName>
</protein>
<dbReference type="InterPro" id="IPR041382">
    <property type="entry name" value="SH3_16"/>
</dbReference>
<feature type="domain" description="NlpC/P60" evidence="5">
    <location>
        <begin position="196"/>
        <end position="319"/>
    </location>
</feature>
<organism evidence="6 7">
    <name type="scientific">Bartonella jaculi</name>
    <dbReference type="NCBI Taxonomy" id="686226"/>
    <lineage>
        <taxon>Bacteria</taxon>
        <taxon>Pseudomonadati</taxon>
        <taxon>Pseudomonadota</taxon>
        <taxon>Alphaproteobacteria</taxon>
        <taxon>Hyphomicrobiales</taxon>
        <taxon>Bartonellaceae</taxon>
        <taxon>Bartonella</taxon>
    </lineage>
</organism>
<accession>A0ABP9N0A1</accession>
<keyword evidence="4" id="KW-0788">Thiol protease</keyword>
<dbReference type="Pfam" id="PF18348">
    <property type="entry name" value="SH3_16"/>
    <property type="match status" value="1"/>
</dbReference>
<dbReference type="Proteomes" id="UP001500864">
    <property type="component" value="Unassembled WGS sequence"/>
</dbReference>
<dbReference type="PROSITE" id="PS51935">
    <property type="entry name" value="NLPC_P60"/>
    <property type="match status" value="1"/>
</dbReference>
<keyword evidence="3" id="KW-0378">Hydrolase</keyword>
<keyword evidence="2" id="KW-0645">Protease</keyword>
<dbReference type="InterPro" id="IPR051202">
    <property type="entry name" value="Peptidase_C40"/>
</dbReference>
<reference evidence="7" key="1">
    <citation type="journal article" date="2019" name="Int. J. Syst. Evol. Microbiol.">
        <title>The Global Catalogue of Microorganisms (GCM) 10K type strain sequencing project: providing services to taxonomists for standard genome sequencing and annotation.</title>
        <authorList>
            <consortium name="The Broad Institute Genomics Platform"/>
            <consortium name="The Broad Institute Genome Sequencing Center for Infectious Disease"/>
            <person name="Wu L."/>
            <person name="Ma J."/>
        </authorList>
    </citation>
    <scope>NUCLEOTIDE SEQUENCE [LARGE SCALE GENOMIC DNA]</scope>
    <source>
        <strain evidence="7">JCM 17712</strain>
    </source>
</reference>
<evidence type="ECO:0000256" key="3">
    <source>
        <dbReference type="ARBA" id="ARBA00022801"/>
    </source>
</evidence>
<dbReference type="EMBL" id="BAABIZ010000004">
    <property type="protein sequence ID" value="GAA5106046.1"/>
    <property type="molecule type" value="Genomic_DNA"/>
</dbReference>
<evidence type="ECO:0000259" key="5">
    <source>
        <dbReference type="PROSITE" id="PS51935"/>
    </source>
</evidence>
<dbReference type="SUPFAM" id="SSF54001">
    <property type="entry name" value="Cysteine proteinases"/>
    <property type="match status" value="1"/>
</dbReference>
<dbReference type="PANTHER" id="PTHR47053">
    <property type="entry name" value="MUREIN DD-ENDOPEPTIDASE MEPH-RELATED"/>
    <property type="match status" value="1"/>
</dbReference>
<name>A0ABP9N0A1_9HYPH</name>
<dbReference type="Pfam" id="PF00877">
    <property type="entry name" value="NLPC_P60"/>
    <property type="match status" value="1"/>
</dbReference>
<evidence type="ECO:0000256" key="2">
    <source>
        <dbReference type="ARBA" id="ARBA00022670"/>
    </source>
</evidence>
<comment type="caution">
    <text evidence="6">The sequence shown here is derived from an EMBL/GenBank/DDBJ whole genome shotgun (WGS) entry which is preliminary data.</text>
</comment>
<comment type="similarity">
    <text evidence="1">Belongs to the peptidase C40 family.</text>
</comment>
<sequence>MGTGLLFHQRKDDGAQWVTSSTNRIFMSPFKGKKMFPKDSRLHAFREDLADKRLEGEVTAKRFVQGEKRRVNVPVAGLFKENNKKSEMQTECLLGEELLIFEQGESMSWGQSLKDGYVGYIDTKALCTSTVKQTHIVSAPRTFQYFQADLRGPVEYSLSIGSKVSVVSEVETRGTKYSILDSGSAVVSNHLSPIDHVAYKDYVTVAENLVHTPYLWGGASGFGIDCSGLVQLSMMMAGHVVLRDTDMQQKTIGNPLSESDELQRGDLVFWKGHVAIMVDRKNIIHANGSSMDVTVEPLEEATTRIAQKCQRYPIERRRPALGI</sequence>
<dbReference type="InterPro" id="IPR000064">
    <property type="entry name" value="NLP_P60_dom"/>
</dbReference>
<dbReference type="InterPro" id="IPR038765">
    <property type="entry name" value="Papain-like_cys_pep_sf"/>
</dbReference>
<evidence type="ECO:0000256" key="1">
    <source>
        <dbReference type="ARBA" id="ARBA00007074"/>
    </source>
</evidence>
<dbReference type="Gene3D" id="3.90.1720.10">
    <property type="entry name" value="endopeptidase domain like (from Nostoc punctiforme)"/>
    <property type="match status" value="1"/>
</dbReference>
<evidence type="ECO:0000313" key="6">
    <source>
        <dbReference type="EMBL" id="GAA5106046.1"/>
    </source>
</evidence>
<keyword evidence="7" id="KW-1185">Reference proteome</keyword>
<dbReference type="PANTHER" id="PTHR47053:SF1">
    <property type="entry name" value="MUREIN DD-ENDOPEPTIDASE MEPH-RELATED"/>
    <property type="match status" value="1"/>
</dbReference>
<proteinExistence type="inferred from homology"/>
<evidence type="ECO:0000256" key="4">
    <source>
        <dbReference type="ARBA" id="ARBA00022807"/>
    </source>
</evidence>